<dbReference type="AlphaFoldDB" id="A0A8K0X5Z1"/>
<name>A0A8K0X5Z1_9PEZI</name>
<feature type="region of interest" description="Disordered" evidence="1">
    <location>
        <begin position="289"/>
        <end position="324"/>
    </location>
</feature>
<proteinExistence type="predicted"/>
<comment type="caution">
    <text evidence="4">The sequence shown here is derived from an EMBL/GenBank/DDBJ whole genome shotgun (WGS) entry which is preliminary data.</text>
</comment>
<evidence type="ECO:0000313" key="5">
    <source>
        <dbReference type="Proteomes" id="UP000813385"/>
    </source>
</evidence>
<keyword evidence="2" id="KW-1133">Transmembrane helix</keyword>
<feature type="region of interest" description="Disordered" evidence="1">
    <location>
        <begin position="228"/>
        <end position="251"/>
    </location>
</feature>
<evidence type="ECO:0000256" key="1">
    <source>
        <dbReference type="SAM" id="MobiDB-lite"/>
    </source>
</evidence>
<evidence type="ECO:0000313" key="4">
    <source>
        <dbReference type="EMBL" id="KAH7367770.1"/>
    </source>
</evidence>
<keyword evidence="2" id="KW-0812">Transmembrane</keyword>
<keyword evidence="5" id="KW-1185">Reference proteome</keyword>
<feature type="chain" id="PRO_5035441003" evidence="3">
    <location>
        <begin position="23"/>
        <end position="365"/>
    </location>
</feature>
<organism evidence="4 5">
    <name type="scientific">Plectosphaerella cucumerina</name>
    <dbReference type="NCBI Taxonomy" id="40658"/>
    <lineage>
        <taxon>Eukaryota</taxon>
        <taxon>Fungi</taxon>
        <taxon>Dikarya</taxon>
        <taxon>Ascomycota</taxon>
        <taxon>Pezizomycotina</taxon>
        <taxon>Sordariomycetes</taxon>
        <taxon>Hypocreomycetidae</taxon>
        <taxon>Glomerellales</taxon>
        <taxon>Plectosphaerellaceae</taxon>
        <taxon>Plectosphaerella</taxon>
    </lineage>
</organism>
<feature type="compositionally biased region" description="Polar residues" evidence="1">
    <location>
        <begin position="309"/>
        <end position="321"/>
    </location>
</feature>
<dbReference type="Proteomes" id="UP000813385">
    <property type="component" value="Unassembled WGS sequence"/>
</dbReference>
<accession>A0A8K0X5Z1</accession>
<feature type="region of interest" description="Disordered" evidence="1">
    <location>
        <begin position="340"/>
        <end position="365"/>
    </location>
</feature>
<evidence type="ECO:0000256" key="2">
    <source>
        <dbReference type="SAM" id="Phobius"/>
    </source>
</evidence>
<dbReference type="EMBL" id="JAGPXD010000002">
    <property type="protein sequence ID" value="KAH7367770.1"/>
    <property type="molecule type" value="Genomic_DNA"/>
</dbReference>
<sequence>MGSCRILPQLILALAVAVPSHCDDTYSVAMVWPHGGQGYDSVVDGKVVFDDVYINQTQQDGRVPMIPCSSSAVNGSYRSRSIVLPVFHGWPFEVESRNPKIGTGARVLGDWSADVFFGRFESSDVDPDGNIYTWAPAMERKYRFVGDGGWCSPGHMSIPLDFRTVGDNGKSNRPSQIRGAALGGVHAVLAVRFNYFNTNLNPGDPGFDKPIRVTTEFRTSRFPIQRHCTTRDNGVDNKDEAAALPPPRDIFRPPAREINKMHVGIGVGAGFCTIILLYSFFRWAGGRNKLKPMKPSTSPDVGRYESASIHASSTQRNTSLRAPSPVHIDQPARLVFTHHVVQPPPPTYESPPRYEDVVSQRPPPV</sequence>
<keyword evidence="2" id="KW-0472">Membrane</keyword>
<keyword evidence="3" id="KW-0732">Signal</keyword>
<feature type="signal peptide" evidence="3">
    <location>
        <begin position="1"/>
        <end position="22"/>
    </location>
</feature>
<feature type="compositionally biased region" description="Basic and acidic residues" evidence="1">
    <location>
        <begin position="229"/>
        <end position="241"/>
    </location>
</feature>
<reference evidence="4" key="1">
    <citation type="journal article" date="2021" name="Nat. Commun.">
        <title>Genetic determinants of endophytism in the Arabidopsis root mycobiome.</title>
        <authorList>
            <person name="Mesny F."/>
            <person name="Miyauchi S."/>
            <person name="Thiergart T."/>
            <person name="Pickel B."/>
            <person name="Atanasova L."/>
            <person name="Karlsson M."/>
            <person name="Huettel B."/>
            <person name="Barry K.W."/>
            <person name="Haridas S."/>
            <person name="Chen C."/>
            <person name="Bauer D."/>
            <person name="Andreopoulos W."/>
            <person name="Pangilinan J."/>
            <person name="LaButti K."/>
            <person name="Riley R."/>
            <person name="Lipzen A."/>
            <person name="Clum A."/>
            <person name="Drula E."/>
            <person name="Henrissat B."/>
            <person name="Kohler A."/>
            <person name="Grigoriev I.V."/>
            <person name="Martin F.M."/>
            <person name="Hacquard S."/>
        </authorList>
    </citation>
    <scope>NUCLEOTIDE SEQUENCE</scope>
    <source>
        <strain evidence="4">MPI-CAGE-AT-0016</strain>
    </source>
</reference>
<feature type="transmembrane region" description="Helical" evidence="2">
    <location>
        <begin position="261"/>
        <end position="281"/>
    </location>
</feature>
<evidence type="ECO:0000256" key="3">
    <source>
        <dbReference type="SAM" id="SignalP"/>
    </source>
</evidence>
<protein>
    <submittedName>
        <fullName evidence="4">Uncharacterized protein</fullName>
    </submittedName>
</protein>
<gene>
    <name evidence="4" type="ORF">B0T11DRAFT_316141</name>
</gene>